<reference evidence="3 4" key="1">
    <citation type="submission" date="2019-07" db="EMBL/GenBank/DDBJ databases">
        <title>Whole genome shotgun sequence of Pseudonocardia asaccharolytica NBRC 16224.</title>
        <authorList>
            <person name="Hosoyama A."/>
            <person name="Uohara A."/>
            <person name="Ohji S."/>
            <person name="Ichikawa N."/>
        </authorList>
    </citation>
    <scope>NUCLEOTIDE SEQUENCE [LARGE SCALE GENOMIC DNA]</scope>
    <source>
        <strain evidence="3 4">NBRC 16224</strain>
    </source>
</reference>
<dbReference type="Proteomes" id="UP000321328">
    <property type="component" value="Unassembled WGS sequence"/>
</dbReference>
<evidence type="ECO:0000313" key="3">
    <source>
        <dbReference type="EMBL" id="GEL19752.1"/>
    </source>
</evidence>
<keyword evidence="4" id="KW-1185">Reference proteome</keyword>
<organism evidence="3 4">
    <name type="scientific">Pseudonocardia asaccharolytica DSM 44247 = NBRC 16224</name>
    <dbReference type="NCBI Taxonomy" id="1123024"/>
    <lineage>
        <taxon>Bacteria</taxon>
        <taxon>Bacillati</taxon>
        <taxon>Actinomycetota</taxon>
        <taxon>Actinomycetes</taxon>
        <taxon>Pseudonocardiales</taxon>
        <taxon>Pseudonocardiaceae</taxon>
        <taxon>Pseudonocardia</taxon>
    </lineage>
</organism>
<evidence type="ECO:0000256" key="1">
    <source>
        <dbReference type="SAM" id="MobiDB-lite"/>
    </source>
</evidence>
<evidence type="ECO:0000259" key="2">
    <source>
        <dbReference type="Pfam" id="PF00561"/>
    </source>
</evidence>
<dbReference type="Gene3D" id="3.40.50.1820">
    <property type="entry name" value="alpha/beta hydrolase"/>
    <property type="match status" value="1"/>
</dbReference>
<feature type="domain" description="AB hydrolase-1" evidence="2">
    <location>
        <begin position="51"/>
        <end position="117"/>
    </location>
</feature>
<gene>
    <name evidence="3" type="ORF">PA7_35890</name>
</gene>
<feature type="compositionally biased region" description="Basic and acidic residues" evidence="1">
    <location>
        <begin position="139"/>
        <end position="150"/>
    </location>
</feature>
<accession>A0A511D4N4</accession>
<comment type="caution">
    <text evidence="3">The sequence shown here is derived from an EMBL/GenBank/DDBJ whole genome shotgun (WGS) entry which is preliminary data.</text>
</comment>
<protein>
    <recommendedName>
        <fullName evidence="2">AB hydrolase-1 domain-containing protein</fullName>
    </recommendedName>
</protein>
<dbReference type="Pfam" id="PF00561">
    <property type="entry name" value="Abhydrolase_1"/>
    <property type="match status" value="1"/>
</dbReference>
<dbReference type="InterPro" id="IPR000073">
    <property type="entry name" value="AB_hydrolase_1"/>
</dbReference>
<proteinExistence type="predicted"/>
<dbReference type="STRING" id="1123024.GCA_000423625_03117"/>
<name>A0A511D4N4_9PSEU</name>
<dbReference type="GO" id="GO:0003824">
    <property type="term" value="F:catalytic activity"/>
    <property type="evidence" value="ECO:0007669"/>
    <property type="project" value="UniProtKB-ARBA"/>
</dbReference>
<sequence length="171" mass="18609">MNPLLKGREVEFYLTDSGARFVIAYTDMADAAREGAAAAGIETLVVGPLDGRVDVLGVSWGGGLAQQFAFQNPRRCRRLVLVATSTGALMIPGRPEALPHLLTPRRHRDPAYARRVAGLIYGGSLSSRDRPRRPPPSRPRRERDDGRISVDRVTPGRRCHGARFSGRVAAG</sequence>
<dbReference type="EMBL" id="BJVI01000045">
    <property type="protein sequence ID" value="GEL19752.1"/>
    <property type="molecule type" value="Genomic_DNA"/>
</dbReference>
<dbReference type="SUPFAM" id="SSF53474">
    <property type="entry name" value="alpha/beta-Hydrolases"/>
    <property type="match status" value="1"/>
</dbReference>
<dbReference type="InterPro" id="IPR029058">
    <property type="entry name" value="AB_hydrolase_fold"/>
</dbReference>
<dbReference type="AlphaFoldDB" id="A0A511D4N4"/>
<evidence type="ECO:0000313" key="4">
    <source>
        <dbReference type="Proteomes" id="UP000321328"/>
    </source>
</evidence>
<dbReference type="RefSeq" id="WP_028930755.1">
    <property type="nucleotide sequence ID" value="NZ_AUII01000014.1"/>
</dbReference>
<feature type="region of interest" description="Disordered" evidence="1">
    <location>
        <begin position="123"/>
        <end position="171"/>
    </location>
</feature>